<dbReference type="Gene3D" id="3.10.450.50">
    <property type="match status" value="1"/>
</dbReference>
<protein>
    <recommendedName>
        <fullName evidence="3">SnoaL-like domain-containing protein</fullName>
    </recommendedName>
</protein>
<keyword evidence="2" id="KW-1185">Reference proteome</keyword>
<accession>A0A6A5XL75</accession>
<gene>
    <name evidence="1" type="ORF">BU24DRAFT_263108</name>
</gene>
<dbReference type="AlphaFoldDB" id="A0A6A5XL75"/>
<dbReference type="InterPro" id="IPR032710">
    <property type="entry name" value="NTF2-like_dom_sf"/>
</dbReference>
<organism evidence="1 2">
    <name type="scientific">Aaosphaeria arxii CBS 175.79</name>
    <dbReference type="NCBI Taxonomy" id="1450172"/>
    <lineage>
        <taxon>Eukaryota</taxon>
        <taxon>Fungi</taxon>
        <taxon>Dikarya</taxon>
        <taxon>Ascomycota</taxon>
        <taxon>Pezizomycotina</taxon>
        <taxon>Dothideomycetes</taxon>
        <taxon>Pleosporomycetidae</taxon>
        <taxon>Pleosporales</taxon>
        <taxon>Pleosporales incertae sedis</taxon>
        <taxon>Aaosphaeria</taxon>
    </lineage>
</organism>
<dbReference type="GeneID" id="54279920"/>
<name>A0A6A5XL75_9PLEO</name>
<dbReference type="Proteomes" id="UP000799778">
    <property type="component" value="Unassembled WGS sequence"/>
</dbReference>
<evidence type="ECO:0000313" key="2">
    <source>
        <dbReference type="Proteomes" id="UP000799778"/>
    </source>
</evidence>
<dbReference type="RefSeq" id="XP_033381383.1">
    <property type="nucleotide sequence ID" value="XM_033522523.1"/>
</dbReference>
<evidence type="ECO:0000313" key="1">
    <source>
        <dbReference type="EMBL" id="KAF2013044.1"/>
    </source>
</evidence>
<dbReference type="EMBL" id="ML978072">
    <property type="protein sequence ID" value="KAF2013044.1"/>
    <property type="molecule type" value="Genomic_DNA"/>
</dbReference>
<evidence type="ECO:0008006" key="3">
    <source>
        <dbReference type="Google" id="ProtNLM"/>
    </source>
</evidence>
<dbReference type="OrthoDB" id="414540at2759"/>
<proteinExistence type="predicted"/>
<reference evidence="1" key="1">
    <citation type="journal article" date="2020" name="Stud. Mycol.">
        <title>101 Dothideomycetes genomes: a test case for predicting lifestyles and emergence of pathogens.</title>
        <authorList>
            <person name="Haridas S."/>
            <person name="Albert R."/>
            <person name="Binder M."/>
            <person name="Bloem J."/>
            <person name="Labutti K."/>
            <person name="Salamov A."/>
            <person name="Andreopoulos B."/>
            <person name="Baker S."/>
            <person name="Barry K."/>
            <person name="Bills G."/>
            <person name="Bluhm B."/>
            <person name="Cannon C."/>
            <person name="Castanera R."/>
            <person name="Culley D."/>
            <person name="Daum C."/>
            <person name="Ezra D."/>
            <person name="Gonzalez J."/>
            <person name="Henrissat B."/>
            <person name="Kuo A."/>
            <person name="Liang C."/>
            <person name="Lipzen A."/>
            <person name="Lutzoni F."/>
            <person name="Magnuson J."/>
            <person name="Mondo S."/>
            <person name="Nolan M."/>
            <person name="Ohm R."/>
            <person name="Pangilinan J."/>
            <person name="Park H.-J."/>
            <person name="Ramirez L."/>
            <person name="Alfaro M."/>
            <person name="Sun H."/>
            <person name="Tritt A."/>
            <person name="Yoshinaga Y."/>
            <person name="Zwiers L.-H."/>
            <person name="Turgeon B."/>
            <person name="Goodwin S."/>
            <person name="Spatafora J."/>
            <person name="Crous P."/>
            <person name="Grigoriev I."/>
        </authorList>
    </citation>
    <scope>NUCLEOTIDE SEQUENCE</scope>
    <source>
        <strain evidence="1">CBS 175.79</strain>
    </source>
</reference>
<dbReference type="SUPFAM" id="SSF54427">
    <property type="entry name" value="NTF2-like"/>
    <property type="match status" value="1"/>
</dbReference>
<sequence length="163" mass="18135">MADSMPPSASAKYKTLHATAVTFIHSADRDESLPKRFSEERIKAIRSASGFQHSCGHKGFVEATPQLAGTHDADAFIKHLEMMVPKLDSWDTTISDIFIDEHQNSVVVRASHAMGVKGTETPIEHDIVWFLTMEPDGKTVKKSIEFLDPIAGQQIREAMSRQE</sequence>